<dbReference type="AlphaFoldDB" id="A0A816L4Y4"/>
<dbReference type="InterPro" id="IPR044730">
    <property type="entry name" value="RNase_H-like_dom_plant"/>
</dbReference>
<dbReference type="InterPro" id="IPR036397">
    <property type="entry name" value="RNaseH_sf"/>
</dbReference>
<organism evidence="2">
    <name type="scientific">Brassica napus</name>
    <name type="common">Rape</name>
    <dbReference type="NCBI Taxonomy" id="3708"/>
    <lineage>
        <taxon>Eukaryota</taxon>
        <taxon>Viridiplantae</taxon>
        <taxon>Streptophyta</taxon>
        <taxon>Embryophyta</taxon>
        <taxon>Tracheophyta</taxon>
        <taxon>Spermatophyta</taxon>
        <taxon>Magnoliopsida</taxon>
        <taxon>eudicotyledons</taxon>
        <taxon>Gunneridae</taxon>
        <taxon>Pentapetalae</taxon>
        <taxon>rosids</taxon>
        <taxon>malvids</taxon>
        <taxon>Brassicales</taxon>
        <taxon>Brassicaceae</taxon>
        <taxon>Brassiceae</taxon>
        <taxon>Brassica</taxon>
    </lineage>
</organism>
<feature type="domain" description="RNase H type-1" evidence="1">
    <location>
        <begin position="22"/>
        <end position="125"/>
    </location>
</feature>
<dbReference type="Pfam" id="PF13456">
    <property type="entry name" value="RVT_3"/>
    <property type="match status" value="1"/>
</dbReference>
<gene>
    <name evidence="2" type="ORF">DARMORV10_C05P45240.1</name>
</gene>
<sequence length="152" mass="18207">MWRGHSMMKRWHKPPEQWLECNVEGSFTDVRKRSRGEWVMRDCRGTYIKAGQGQGRKINSALKSELQVLLMALQHCWSGGCKKVIFEGDSKKAIRIIYNQSLHFDAYNWIREINWWRQNFREFDLLRWDVKVADAMFIIKTLLYFISIYQGV</sequence>
<accession>A0A816L4Y4</accession>
<evidence type="ECO:0000259" key="1">
    <source>
        <dbReference type="Pfam" id="PF13456"/>
    </source>
</evidence>
<dbReference type="PANTHER" id="PTHR47074:SF78">
    <property type="entry name" value="GB|AAF30348.1-RELATED"/>
    <property type="match status" value="1"/>
</dbReference>
<dbReference type="CDD" id="cd06222">
    <property type="entry name" value="RNase_H_like"/>
    <property type="match status" value="1"/>
</dbReference>
<name>A0A816L4Y4_BRANA</name>
<dbReference type="PANTHER" id="PTHR47074">
    <property type="entry name" value="BNAC02G40300D PROTEIN"/>
    <property type="match status" value="1"/>
</dbReference>
<protein>
    <submittedName>
        <fullName evidence="2">(rape) hypothetical protein</fullName>
    </submittedName>
</protein>
<dbReference type="EMBL" id="HG994369">
    <property type="protein sequence ID" value="CAF1932534.1"/>
    <property type="molecule type" value="Genomic_DNA"/>
</dbReference>
<dbReference type="GO" id="GO:0004523">
    <property type="term" value="F:RNA-DNA hybrid ribonuclease activity"/>
    <property type="evidence" value="ECO:0007669"/>
    <property type="project" value="InterPro"/>
</dbReference>
<dbReference type="InterPro" id="IPR002156">
    <property type="entry name" value="RNaseH_domain"/>
</dbReference>
<dbReference type="Proteomes" id="UP001295469">
    <property type="component" value="Chromosome C05"/>
</dbReference>
<dbReference type="GO" id="GO:0003676">
    <property type="term" value="F:nucleic acid binding"/>
    <property type="evidence" value="ECO:0007669"/>
    <property type="project" value="InterPro"/>
</dbReference>
<dbReference type="InterPro" id="IPR052929">
    <property type="entry name" value="RNase_H-like_EbsB-rel"/>
</dbReference>
<dbReference type="SUPFAM" id="SSF53098">
    <property type="entry name" value="Ribonuclease H-like"/>
    <property type="match status" value="1"/>
</dbReference>
<dbReference type="InterPro" id="IPR012337">
    <property type="entry name" value="RNaseH-like_sf"/>
</dbReference>
<reference evidence="2" key="1">
    <citation type="submission" date="2021-01" db="EMBL/GenBank/DDBJ databases">
        <authorList>
            <consortium name="Genoscope - CEA"/>
            <person name="William W."/>
        </authorList>
    </citation>
    <scope>NUCLEOTIDE SEQUENCE</scope>
</reference>
<proteinExistence type="predicted"/>
<dbReference type="Gene3D" id="3.30.420.10">
    <property type="entry name" value="Ribonuclease H-like superfamily/Ribonuclease H"/>
    <property type="match status" value="1"/>
</dbReference>
<evidence type="ECO:0000313" key="2">
    <source>
        <dbReference type="EMBL" id="CAF1932534.1"/>
    </source>
</evidence>